<dbReference type="WBParaSite" id="Hba_10872">
    <property type="protein sequence ID" value="Hba_10872"/>
    <property type="gene ID" value="Hba_10872"/>
</dbReference>
<dbReference type="SUPFAM" id="SSF90112">
    <property type="entry name" value="Neurotransmitter-gated ion-channel transmembrane pore"/>
    <property type="match status" value="1"/>
</dbReference>
<organism evidence="2 3">
    <name type="scientific">Heterorhabditis bacteriophora</name>
    <name type="common">Entomopathogenic nematode worm</name>
    <dbReference type="NCBI Taxonomy" id="37862"/>
    <lineage>
        <taxon>Eukaryota</taxon>
        <taxon>Metazoa</taxon>
        <taxon>Ecdysozoa</taxon>
        <taxon>Nematoda</taxon>
        <taxon>Chromadorea</taxon>
        <taxon>Rhabditida</taxon>
        <taxon>Rhabditina</taxon>
        <taxon>Rhabditomorpha</taxon>
        <taxon>Strongyloidea</taxon>
        <taxon>Heterorhabditidae</taxon>
        <taxon>Heterorhabditis</taxon>
    </lineage>
</organism>
<feature type="transmembrane region" description="Helical" evidence="1">
    <location>
        <begin position="115"/>
        <end position="137"/>
    </location>
</feature>
<dbReference type="AlphaFoldDB" id="A0A1I7X092"/>
<evidence type="ECO:0000313" key="3">
    <source>
        <dbReference type="WBParaSite" id="Hba_10872"/>
    </source>
</evidence>
<name>A0A1I7X092_HETBA</name>
<protein>
    <submittedName>
        <fullName evidence="3">Neur_chan_LBD domain-containing protein</fullName>
    </submittedName>
</protein>
<dbReference type="InterPro" id="IPR036719">
    <property type="entry name" value="Neuro-gated_channel_TM_sf"/>
</dbReference>
<keyword evidence="2" id="KW-1185">Reference proteome</keyword>
<evidence type="ECO:0000313" key="2">
    <source>
        <dbReference type="Proteomes" id="UP000095283"/>
    </source>
</evidence>
<dbReference type="InterPro" id="IPR038050">
    <property type="entry name" value="Neuro_actylchol_rec"/>
</dbReference>
<dbReference type="Proteomes" id="UP000095283">
    <property type="component" value="Unplaced"/>
</dbReference>
<accession>A0A1I7X092</accession>
<dbReference type="Gene3D" id="1.20.58.390">
    <property type="entry name" value="Neurotransmitter-gated ion-channel transmembrane domain"/>
    <property type="match status" value="1"/>
</dbReference>
<proteinExistence type="predicted"/>
<keyword evidence="1" id="KW-0812">Transmembrane</keyword>
<sequence length="166" mass="19321">MLHVSFGVSIRRPVVFLTIWFMELSDTSVKLYREGYIYSPSDSSPECARHSPPAKSGCFNWTGWWHSFVGKRKNSEWDIISFDAEKLVTKYEDTSGGYNEYEEIFYKLKIRRKPMYYIVVILIPTFLIVTVSNIGLFTPHGVEGDREEKVDILLGRYDFDLNIISL</sequence>
<dbReference type="GO" id="GO:0016020">
    <property type="term" value="C:membrane"/>
    <property type="evidence" value="ECO:0007669"/>
    <property type="project" value="InterPro"/>
</dbReference>
<keyword evidence="1" id="KW-0472">Membrane</keyword>
<reference evidence="3" key="1">
    <citation type="submission" date="2016-11" db="UniProtKB">
        <authorList>
            <consortium name="WormBaseParasite"/>
        </authorList>
    </citation>
    <scope>IDENTIFICATION</scope>
</reference>
<keyword evidence="1" id="KW-1133">Transmembrane helix</keyword>
<dbReference type="GO" id="GO:0006811">
    <property type="term" value="P:monoatomic ion transport"/>
    <property type="evidence" value="ECO:0007669"/>
    <property type="project" value="InterPro"/>
</dbReference>
<evidence type="ECO:0000256" key="1">
    <source>
        <dbReference type="SAM" id="Phobius"/>
    </source>
</evidence>